<evidence type="ECO:0000259" key="1">
    <source>
        <dbReference type="Pfam" id="PF01507"/>
    </source>
</evidence>
<dbReference type="InterPro" id="IPR002500">
    <property type="entry name" value="PAPS_reduct_dom"/>
</dbReference>
<dbReference type="GO" id="GO:0003824">
    <property type="term" value="F:catalytic activity"/>
    <property type="evidence" value="ECO:0007669"/>
    <property type="project" value="InterPro"/>
</dbReference>
<sequence>MSAPVPQQSGNPGLDVTALRGMLARRRLATAHLPGRIRDHLAQHGGYLALSGGKDSVAALHLALQADPKVPVCFFDSGLEFPETLAYIRHLHRAWDLNLTWIKASPSALEILMGDGSWEHGTTAHLAGLPDLHTALIREPSRQGHEEHGPGEIWGVRSKESHGRRIAHIKALREEVALACHGCCPRPAPGQRESPEQRARHGGVIRRQDGTVAFSPVWDWSDADIWGYLGQHRIVPNPVYAKLKSLGVPPRLQRVSLMVEVNNLQFGRAVWLKRGWPRLYAILTQALPRLAEMA</sequence>
<comment type="caution">
    <text evidence="2">The sequence shown here is derived from an EMBL/GenBank/DDBJ whole genome shotgun (WGS) entry which is preliminary data.</text>
</comment>
<dbReference type="STRING" id="1428644.BIV57_02085"/>
<dbReference type="RefSeq" id="WP_071654879.1">
    <property type="nucleotide sequence ID" value="NZ_MLCF01000006.1"/>
</dbReference>
<protein>
    <recommendedName>
        <fullName evidence="1">Phosphoadenosine phosphosulphate reductase domain-containing protein</fullName>
    </recommendedName>
</protein>
<gene>
    <name evidence="2" type="ORF">BIV57_02085</name>
</gene>
<evidence type="ECO:0000313" key="2">
    <source>
        <dbReference type="EMBL" id="OIV39143.1"/>
    </source>
</evidence>
<accession>A0A1J7BKD6</accession>
<proteinExistence type="predicted"/>
<dbReference type="Proteomes" id="UP000243342">
    <property type="component" value="Unassembled WGS sequence"/>
</dbReference>
<feature type="domain" description="Phosphoadenosine phosphosulphate reductase" evidence="1">
    <location>
        <begin position="48"/>
        <end position="242"/>
    </location>
</feature>
<dbReference type="PANTHER" id="PTHR43196">
    <property type="entry name" value="SULFATE ADENYLYLTRANSFERASE SUBUNIT 2"/>
    <property type="match status" value="1"/>
</dbReference>
<organism evidence="2 3">
    <name type="scientific">Mangrovactinospora gilvigrisea</name>
    <dbReference type="NCBI Taxonomy" id="1428644"/>
    <lineage>
        <taxon>Bacteria</taxon>
        <taxon>Bacillati</taxon>
        <taxon>Actinomycetota</taxon>
        <taxon>Actinomycetes</taxon>
        <taxon>Kitasatosporales</taxon>
        <taxon>Streptomycetaceae</taxon>
        <taxon>Mangrovactinospora</taxon>
    </lineage>
</organism>
<dbReference type="OrthoDB" id="9772604at2"/>
<dbReference type="InterPro" id="IPR014729">
    <property type="entry name" value="Rossmann-like_a/b/a_fold"/>
</dbReference>
<dbReference type="EMBL" id="MLCF01000006">
    <property type="protein sequence ID" value="OIV39143.1"/>
    <property type="molecule type" value="Genomic_DNA"/>
</dbReference>
<dbReference type="InterPro" id="IPR050128">
    <property type="entry name" value="Sulfate_adenylyltrnsfr_sub2"/>
</dbReference>
<name>A0A1J7BKD6_9ACTN</name>
<keyword evidence="3" id="KW-1185">Reference proteome</keyword>
<dbReference type="Pfam" id="PF01507">
    <property type="entry name" value="PAPS_reduct"/>
    <property type="match status" value="1"/>
</dbReference>
<dbReference type="PANTHER" id="PTHR43196:SF1">
    <property type="entry name" value="SULFATE ADENYLYLTRANSFERASE SUBUNIT 2"/>
    <property type="match status" value="1"/>
</dbReference>
<dbReference type="SUPFAM" id="SSF52402">
    <property type="entry name" value="Adenine nucleotide alpha hydrolases-like"/>
    <property type="match status" value="1"/>
</dbReference>
<dbReference type="Gene3D" id="3.40.50.620">
    <property type="entry name" value="HUPs"/>
    <property type="match status" value="1"/>
</dbReference>
<reference evidence="2 3" key="1">
    <citation type="submission" date="2016-10" db="EMBL/GenBank/DDBJ databases">
        <title>Genome sequence of Streptomyces gilvigriseus MUSC 26.</title>
        <authorList>
            <person name="Lee L.-H."/>
            <person name="Ser H.-L."/>
        </authorList>
    </citation>
    <scope>NUCLEOTIDE SEQUENCE [LARGE SCALE GENOMIC DNA]</scope>
    <source>
        <strain evidence="2 3">MUSC 26</strain>
    </source>
</reference>
<dbReference type="AlphaFoldDB" id="A0A1J7BKD6"/>
<evidence type="ECO:0000313" key="3">
    <source>
        <dbReference type="Proteomes" id="UP000243342"/>
    </source>
</evidence>